<feature type="compositionally biased region" description="Low complexity" evidence="2">
    <location>
        <begin position="212"/>
        <end position="239"/>
    </location>
</feature>
<dbReference type="PANTHER" id="PTHR35315">
    <property type="entry name" value="ACI13"/>
    <property type="match status" value="1"/>
</dbReference>
<feature type="compositionally biased region" description="Low complexity" evidence="2">
    <location>
        <begin position="180"/>
        <end position="195"/>
    </location>
</feature>
<evidence type="ECO:0000256" key="1">
    <source>
        <dbReference type="SAM" id="Coils"/>
    </source>
</evidence>
<feature type="compositionally biased region" description="Basic and acidic residues" evidence="2">
    <location>
        <begin position="13"/>
        <end position="22"/>
    </location>
</feature>
<evidence type="ECO:0000313" key="3">
    <source>
        <dbReference type="EMBL" id="GIL88391.1"/>
    </source>
</evidence>
<evidence type="ECO:0000313" key="5">
    <source>
        <dbReference type="Proteomes" id="UP000722791"/>
    </source>
</evidence>
<gene>
    <name evidence="3" type="ORF">Vretifemale_16366</name>
    <name evidence="4" type="ORF">Vretimale_15026</name>
</gene>
<dbReference type="AlphaFoldDB" id="A0A8J4GNA4"/>
<accession>A0A8J4GNA4</accession>
<protein>
    <recommendedName>
        <fullName evidence="7">RAB6-interacting golgin</fullName>
    </recommendedName>
</protein>
<keyword evidence="1" id="KW-0175">Coiled coil</keyword>
<organism evidence="4 5">
    <name type="scientific">Volvox reticuliferus</name>
    <dbReference type="NCBI Taxonomy" id="1737510"/>
    <lineage>
        <taxon>Eukaryota</taxon>
        <taxon>Viridiplantae</taxon>
        <taxon>Chlorophyta</taxon>
        <taxon>core chlorophytes</taxon>
        <taxon>Chlorophyceae</taxon>
        <taxon>CS clade</taxon>
        <taxon>Chlamydomonadales</taxon>
        <taxon>Volvocaceae</taxon>
        <taxon>Volvox</taxon>
    </lineage>
</organism>
<dbReference type="EMBL" id="BNCP01000044">
    <property type="protein sequence ID" value="GIL88391.1"/>
    <property type="molecule type" value="Genomic_DNA"/>
</dbReference>
<feature type="coiled-coil region" evidence="1">
    <location>
        <begin position="110"/>
        <end position="163"/>
    </location>
</feature>
<dbReference type="EMBL" id="BNCQ01000039">
    <property type="protein sequence ID" value="GIM11541.1"/>
    <property type="molecule type" value="Genomic_DNA"/>
</dbReference>
<keyword evidence="6" id="KW-1185">Reference proteome</keyword>
<dbReference type="PANTHER" id="PTHR35315:SF1">
    <property type="entry name" value="RAB6-INTERACTING GOLGIN"/>
    <property type="match status" value="1"/>
</dbReference>
<comment type="caution">
    <text evidence="4">The sequence shown here is derived from an EMBL/GenBank/DDBJ whole genome shotgun (WGS) entry which is preliminary data.</text>
</comment>
<dbReference type="OrthoDB" id="417078at2759"/>
<feature type="compositionally biased region" description="Polar residues" evidence="2">
    <location>
        <begin position="196"/>
        <end position="207"/>
    </location>
</feature>
<feature type="compositionally biased region" description="Basic and acidic residues" evidence="2">
    <location>
        <begin position="245"/>
        <end position="272"/>
    </location>
</feature>
<evidence type="ECO:0000313" key="4">
    <source>
        <dbReference type="EMBL" id="GIM11541.1"/>
    </source>
</evidence>
<feature type="region of interest" description="Disordered" evidence="2">
    <location>
        <begin position="1"/>
        <end position="22"/>
    </location>
</feature>
<evidence type="ECO:0000313" key="6">
    <source>
        <dbReference type="Proteomes" id="UP000747110"/>
    </source>
</evidence>
<name>A0A8J4GNA4_9CHLO</name>
<feature type="compositionally biased region" description="Gly residues" evidence="2">
    <location>
        <begin position="313"/>
        <end position="329"/>
    </location>
</feature>
<dbReference type="Proteomes" id="UP000747110">
    <property type="component" value="Unassembled WGS sequence"/>
</dbReference>
<dbReference type="InterPro" id="IPR007033">
    <property type="entry name" value="GORAB"/>
</dbReference>
<reference evidence="4" key="1">
    <citation type="journal article" date="2021" name="Proc. Natl. Acad. Sci. U.S.A.">
        <title>Three genomes in the algal genus Volvox reveal the fate of a haploid sex-determining region after a transition to homothallism.</title>
        <authorList>
            <person name="Yamamoto K."/>
            <person name="Hamaji T."/>
            <person name="Kawai-Toyooka H."/>
            <person name="Matsuzaki R."/>
            <person name="Takahashi F."/>
            <person name="Nishimura Y."/>
            <person name="Kawachi M."/>
            <person name="Noguchi H."/>
            <person name="Minakuchi Y."/>
            <person name="Umen J.G."/>
            <person name="Toyoda A."/>
            <person name="Nozaki H."/>
        </authorList>
    </citation>
    <scope>NUCLEOTIDE SEQUENCE</scope>
    <source>
        <strain evidence="4">NIES-3785</strain>
        <strain evidence="3">NIES-3786</strain>
    </source>
</reference>
<dbReference type="Proteomes" id="UP000722791">
    <property type="component" value="Unassembled WGS sequence"/>
</dbReference>
<evidence type="ECO:0000256" key="2">
    <source>
        <dbReference type="SAM" id="MobiDB-lite"/>
    </source>
</evidence>
<sequence>MDNQNPFLASESHGPEHEDSQEVLAERAIADAGQSQAMYNYNQKLLEQKERELIESIALNYGRIREVERELGNVQLQLKLTSGPKKHALELLRKKIEAQNERVAYVRTRHTAAKAAYERLDAELKQEEAVKDQLCSELNTLVQQAAKAQMEKLEELKANLECLYSGIIPTQATTVQRNRQQQIQTAPTVQPQQQQELAATSGPQQQAEACPSGTATATSQIAAASTASTAAPTASGAPAADEEQEKQRLRQEQERQEQERRAAEERQKREAEAATARSRHVSLASTGVAPAGTAGPQRGAGATAGAPSRHNGTGAGSGAGAGGSGGGAGPRPKVQNGGLSASAATAASKQRFTGFDT</sequence>
<dbReference type="Pfam" id="PF04949">
    <property type="entry name" value="Transcrip_act"/>
    <property type="match status" value="1"/>
</dbReference>
<feature type="region of interest" description="Disordered" evidence="2">
    <location>
        <begin position="178"/>
        <end position="357"/>
    </location>
</feature>
<proteinExistence type="predicted"/>
<evidence type="ECO:0008006" key="7">
    <source>
        <dbReference type="Google" id="ProtNLM"/>
    </source>
</evidence>